<name>A0A2S0UN17_9RHOB</name>
<dbReference type="RefSeq" id="WP_108436010.1">
    <property type="nucleotide sequence ID" value="NZ_CP028918.1"/>
</dbReference>
<dbReference type="AlphaFoldDB" id="A0A2S0UN17"/>
<dbReference type="SUPFAM" id="SSF142906">
    <property type="entry name" value="YjbR-like"/>
    <property type="match status" value="1"/>
</dbReference>
<keyword evidence="2" id="KW-1185">Reference proteome</keyword>
<dbReference type="KEGG" id="geh:HYN69_12375"/>
<reference evidence="1 2" key="1">
    <citation type="submission" date="2018-04" db="EMBL/GenBank/DDBJ databases">
        <title>Genome sequencing of Gemmobacter.</title>
        <authorList>
            <person name="Yi H."/>
            <person name="Baek M.-G."/>
        </authorList>
    </citation>
    <scope>NUCLEOTIDE SEQUENCE [LARGE SCALE GENOMIC DNA]</scope>
    <source>
        <strain evidence="1 2">HYN0069</strain>
    </source>
</reference>
<evidence type="ECO:0000313" key="2">
    <source>
        <dbReference type="Proteomes" id="UP000244496"/>
    </source>
</evidence>
<dbReference type="Pfam" id="PF04237">
    <property type="entry name" value="YjbR"/>
    <property type="match status" value="1"/>
</dbReference>
<accession>A0A2S0UN17</accession>
<gene>
    <name evidence="1" type="ORF">HYN69_12375</name>
</gene>
<proteinExistence type="predicted"/>
<dbReference type="InterPro" id="IPR058532">
    <property type="entry name" value="YjbR/MT2646/Rv2570-like"/>
</dbReference>
<evidence type="ECO:0008006" key="3">
    <source>
        <dbReference type="Google" id="ProtNLM"/>
    </source>
</evidence>
<dbReference type="Proteomes" id="UP000244496">
    <property type="component" value="Chromosome"/>
</dbReference>
<dbReference type="OrthoDB" id="277063at2"/>
<organism evidence="1 2">
    <name type="scientific">Paragemmobacter aquarius</name>
    <dbReference type="NCBI Taxonomy" id="2169400"/>
    <lineage>
        <taxon>Bacteria</taxon>
        <taxon>Pseudomonadati</taxon>
        <taxon>Pseudomonadota</taxon>
        <taxon>Alphaproteobacteria</taxon>
        <taxon>Rhodobacterales</taxon>
        <taxon>Paracoccaceae</taxon>
        <taxon>Paragemmobacter</taxon>
    </lineage>
</organism>
<dbReference type="InterPro" id="IPR038056">
    <property type="entry name" value="YjbR-like_sf"/>
</dbReference>
<sequence>MPDPATFRTLALSCEGTTEALHFDRRAFRRRVIFATLAPDGASANLRLAPDQQAHWCSLLPHALRPVPNNWGARGWTTLDLTTLDAAEAALLLRLAWQGAGGKSP</sequence>
<evidence type="ECO:0000313" key="1">
    <source>
        <dbReference type="EMBL" id="AWB49193.1"/>
    </source>
</evidence>
<protein>
    <recommendedName>
        <fullName evidence="3">YjbR protein</fullName>
    </recommendedName>
</protein>
<dbReference type="EMBL" id="CP028918">
    <property type="protein sequence ID" value="AWB49193.1"/>
    <property type="molecule type" value="Genomic_DNA"/>
</dbReference>